<dbReference type="GO" id="GO:0008168">
    <property type="term" value="F:methyltransferase activity"/>
    <property type="evidence" value="ECO:0007669"/>
    <property type="project" value="UniProtKB-KW"/>
</dbReference>
<dbReference type="EMBL" id="LN871598">
    <property type="protein sequence ID" value="SJK86565.1"/>
    <property type="molecule type" value="Genomic_DNA"/>
</dbReference>
<dbReference type="OrthoDB" id="332390at2759"/>
<reference evidence="1 2" key="3">
    <citation type="journal article" date="2016" name="Sci. Rep.">
        <title>Genome-wide diversity and gene expression profiling of Babesia microti isolates identify polymorphic genes that mediate host-pathogen interactions.</title>
        <authorList>
            <person name="Silva J.C."/>
            <person name="Cornillot E."/>
            <person name="McCracken C."/>
            <person name="Usmani-Brown S."/>
            <person name="Dwivedi A."/>
            <person name="Ifeonu O.O."/>
            <person name="Crabtree J."/>
            <person name="Gotia H.T."/>
            <person name="Virji A.Z."/>
            <person name="Reynes C."/>
            <person name="Colinge J."/>
            <person name="Kumar V."/>
            <person name="Lawres L."/>
            <person name="Pazzi J.E."/>
            <person name="Pablo J.V."/>
            <person name="Hung C."/>
            <person name="Brancato J."/>
            <person name="Kumari P."/>
            <person name="Orvis J."/>
            <person name="Tretina K."/>
            <person name="Chibucos M."/>
            <person name="Ott S."/>
            <person name="Sadzewicz L."/>
            <person name="Sengamalay N."/>
            <person name="Shetty A.C."/>
            <person name="Su Q."/>
            <person name="Tallon L."/>
            <person name="Fraser C.M."/>
            <person name="Frutos R."/>
            <person name="Molina D.M."/>
            <person name="Krause P.J."/>
            <person name="Ben Mamoun C."/>
        </authorList>
    </citation>
    <scope>NUCLEOTIDE SEQUENCE [LARGE SCALE GENOMIC DNA]</scope>
    <source>
        <strain evidence="1 2">RI</strain>
    </source>
</reference>
<dbReference type="GeneID" id="24425318"/>
<dbReference type="Gene3D" id="2.170.270.10">
    <property type="entry name" value="SET domain"/>
    <property type="match status" value="1"/>
</dbReference>
<dbReference type="VEuPathDB" id="PiroplasmaDB:BMR1_03g03360"/>
<dbReference type="KEGG" id="bmic:BMR1_03g03360"/>
<dbReference type="InterPro" id="IPR013083">
    <property type="entry name" value="Znf_RING/FYVE/PHD"/>
</dbReference>
<evidence type="ECO:0000313" key="2">
    <source>
        <dbReference type="Proteomes" id="UP000002899"/>
    </source>
</evidence>
<reference evidence="1 2" key="1">
    <citation type="journal article" date="2012" name="Nucleic Acids Res.">
        <title>Sequencing of the smallest Apicomplexan genome from the human pathogen Babesia microti.</title>
        <authorList>
            <person name="Cornillot E."/>
            <person name="Hadj-Kaddour K."/>
            <person name="Dassouli A."/>
            <person name="Noel B."/>
            <person name="Ranwez V."/>
            <person name="Vacherie B."/>
            <person name="Augagneur Y."/>
            <person name="Bres V."/>
            <person name="Duclos A."/>
            <person name="Randazzo S."/>
            <person name="Carcy B."/>
            <person name="Debierre-Grockiego F."/>
            <person name="Delbecq S."/>
            <person name="Moubri-Menage K."/>
            <person name="Shams-Eldin H."/>
            <person name="Usmani-Brown S."/>
            <person name="Bringaud F."/>
            <person name="Wincker P."/>
            <person name="Vivares C.P."/>
            <person name="Schwarz R.T."/>
            <person name="Schetters T.P."/>
            <person name="Krause P.J."/>
            <person name="Gorenflot A."/>
            <person name="Berry V."/>
            <person name="Barbe V."/>
            <person name="Ben Mamoun C."/>
        </authorList>
    </citation>
    <scope>NUCLEOTIDE SEQUENCE [LARGE SCALE GENOMIC DNA]</scope>
    <source>
        <strain evidence="1 2">RI</strain>
    </source>
</reference>
<proteinExistence type="predicted"/>
<dbReference type="SUPFAM" id="SSF82199">
    <property type="entry name" value="SET domain"/>
    <property type="match status" value="1"/>
</dbReference>
<organism evidence="1 2">
    <name type="scientific">Babesia microti (strain RI)</name>
    <dbReference type="NCBI Taxonomy" id="1133968"/>
    <lineage>
        <taxon>Eukaryota</taxon>
        <taxon>Sar</taxon>
        <taxon>Alveolata</taxon>
        <taxon>Apicomplexa</taxon>
        <taxon>Aconoidasida</taxon>
        <taxon>Piroplasmida</taxon>
        <taxon>Babesiidae</taxon>
        <taxon>Babesia</taxon>
    </lineage>
</organism>
<dbReference type="InterPro" id="IPR046341">
    <property type="entry name" value="SET_dom_sf"/>
</dbReference>
<evidence type="ECO:0000313" key="1">
    <source>
        <dbReference type="EMBL" id="SJK86565.1"/>
    </source>
</evidence>
<dbReference type="RefSeq" id="XP_021338707.1">
    <property type="nucleotide sequence ID" value="XM_021482157.1"/>
</dbReference>
<protein>
    <submittedName>
        <fullName evidence="1">Histone-lysine N-methyltransferase, H3 lysine-4 specific (SET10)</fullName>
    </submittedName>
</protein>
<keyword evidence="2" id="KW-1185">Reference proteome</keyword>
<name>A0A1R4AC88_BABMR</name>
<dbReference type="Gene3D" id="3.30.40.10">
    <property type="entry name" value="Zinc/RING finger domain, C3HC4 (zinc finger)"/>
    <property type="match status" value="1"/>
</dbReference>
<reference evidence="1 2" key="2">
    <citation type="journal article" date="2013" name="PLoS ONE">
        <title>Whole genome mapping and re-organization of the nuclear and mitochondrial genomes of Babesia microti isolates.</title>
        <authorList>
            <person name="Cornillot E."/>
            <person name="Dassouli A."/>
            <person name="Garg A."/>
            <person name="Pachikara N."/>
            <person name="Randazzo S."/>
            <person name="Depoix D."/>
            <person name="Carcy B."/>
            <person name="Delbecq S."/>
            <person name="Frutos R."/>
            <person name="Silva J.C."/>
            <person name="Sutton R."/>
            <person name="Krause P.J."/>
            <person name="Mamoun C.B."/>
        </authorList>
    </citation>
    <scope>NUCLEOTIDE SEQUENCE [LARGE SCALE GENOMIC DNA]</scope>
    <source>
        <strain evidence="1 2">RI</strain>
    </source>
</reference>
<accession>A0A1R4AC88</accession>
<dbReference type="Proteomes" id="UP000002899">
    <property type="component" value="Chromosome III"/>
</dbReference>
<sequence>MEPVSIDDVLKRRNKKHSKIQQIHSSASELFDTIRDSYKKHFEDFKGNQDGWKTSVDGGKEWKNVIYCPDFSPSGEMIYRKRSKTSQMYKIIYNTIQIGFIHPNLQVCKIVDSTHPIRFATPPEEDCYTVVYTGPEILPRSERVIFGEYTGIVLHNSASDQQRFEYVFDLSFNTNAWPSKSNNAPIITLPGDGDYILDSSTAFNELSLVNHYQVISLFGNVTMRKNCEWQQVFFDGWPHVILTSIPGIGIKPGEELLADFGNEWFTKVTDMSHKLLARELLEYRMGIRSTPVSDQKLTRDITLIDKSIDPLVQVMDDPPCAICNIIDKSHIEGYDGQHKDDSRSNKCNTALNKQKSKQNNLKSQTNVNYVESYAEQSIPRHVYCDGCDRPFHTSCLREIIPSFITLHFAHKNANISLNSGFPTFNDPLDKWYCYYCRRLALDIIEADQHLEISISKRNKFCNYKQNPNRKNAKPMPSPFSTSYCTESNTYTDLKSPEPIVSMDSISSSKTKLTSTISIDSELYDFYEGTDYINYNKEFNSAKYIFGEVFENPFNTFGNRIKVCKQCIISNGELASVYVCRVVKRHLGGNHDHPHNLKSFELKEMLLEFYQQQIHFYIRLCVIKNIALSYLCYKNERYYNAFNDLFTDNVINTKSDNALKRRKILNQYIFDSIGGIRNEINITCESSNLLEYINNIISNNWYVRDEFATATNDESTQNVEKIPNNDIINAPKYHANNEKGEDNNMIKGKNKENYNIGKEIGFDKTSISNKPIKRFIPLLGVWIGETSILRKFDDGYYHGIVTDYNDEIENYTTVFKVSYMDGDEEFLQPEDLATELIENIAFWRQITREIRKGEDFQYIDASILGINAKKLLSGLVHPRFNTVREL</sequence>
<dbReference type="GO" id="GO:0032259">
    <property type="term" value="P:methylation"/>
    <property type="evidence" value="ECO:0007669"/>
    <property type="project" value="UniProtKB-KW"/>
</dbReference>
<dbReference type="AlphaFoldDB" id="A0A1R4AC88"/>